<name>A0A5J4UB36_9EUKA</name>
<dbReference type="AlphaFoldDB" id="A0A5J4UB36"/>
<protein>
    <submittedName>
        <fullName evidence="2">Uncharacterized protein</fullName>
    </submittedName>
</protein>
<accession>A0A5J4UB36</accession>
<proteinExistence type="predicted"/>
<gene>
    <name evidence="2" type="ORF">EZS28_036755</name>
</gene>
<evidence type="ECO:0000256" key="1">
    <source>
        <dbReference type="SAM" id="MobiDB-lite"/>
    </source>
</evidence>
<feature type="compositionally biased region" description="Low complexity" evidence="1">
    <location>
        <begin position="54"/>
        <end position="78"/>
    </location>
</feature>
<comment type="caution">
    <text evidence="2">The sequence shown here is derived from an EMBL/GenBank/DDBJ whole genome shotgun (WGS) entry which is preliminary data.</text>
</comment>
<feature type="region of interest" description="Disordered" evidence="1">
    <location>
        <begin position="1"/>
        <end position="120"/>
    </location>
</feature>
<dbReference type="Proteomes" id="UP000324800">
    <property type="component" value="Unassembled WGS sequence"/>
</dbReference>
<feature type="compositionally biased region" description="Polar residues" evidence="1">
    <location>
        <begin position="1"/>
        <end position="12"/>
    </location>
</feature>
<feature type="non-terminal residue" evidence="2">
    <location>
        <position position="1"/>
    </location>
</feature>
<evidence type="ECO:0000313" key="2">
    <source>
        <dbReference type="EMBL" id="KAA6367719.1"/>
    </source>
</evidence>
<sequence length="120" mass="13262">NVQNANVGSENSKLIHIEISGQEEQGGDKLSDVEKNDFQTPQALKSESNVEKANSSSNTRTNSSSSSNRLRQSSQTSSKSYLKKETYFSKQKKSTSSSKQYISGDHLNADQNQDVEIEID</sequence>
<dbReference type="EMBL" id="SNRW01018044">
    <property type="protein sequence ID" value="KAA6367719.1"/>
    <property type="molecule type" value="Genomic_DNA"/>
</dbReference>
<feature type="compositionally biased region" description="Polar residues" evidence="1">
    <location>
        <begin position="38"/>
        <end position="53"/>
    </location>
</feature>
<feature type="compositionally biased region" description="Basic and acidic residues" evidence="1">
    <location>
        <begin position="26"/>
        <end position="37"/>
    </location>
</feature>
<reference evidence="2 3" key="1">
    <citation type="submission" date="2019-03" db="EMBL/GenBank/DDBJ databases">
        <title>Single cell metagenomics reveals metabolic interactions within the superorganism composed of flagellate Streblomastix strix and complex community of Bacteroidetes bacteria on its surface.</title>
        <authorList>
            <person name="Treitli S.C."/>
            <person name="Kolisko M."/>
            <person name="Husnik F."/>
            <person name="Keeling P."/>
            <person name="Hampl V."/>
        </authorList>
    </citation>
    <scope>NUCLEOTIDE SEQUENCE [LARGE SCALE GENOMIC DNA]</scope>
    <source>
        <strain evidence="2">ST1C</strain>
    </source>
</reference>
<evidence type="ECO:0000313" key="3">
    <source>
        <dbReference type="Proteomes" id="UP000324800"/>
    </source>
</evidence>
<organism evidence="2 3">
    <name type="scientific">Streblomastix strix</name>
    <dbReference type="NCBI Taxonomy" id="222440"/>
    <lineage>
        <taxon>Eukaryota</taxon>
        <taxon>Metamonada</taxon>
        <taxon>Preaxostyla</taxon>
        <taxon>Oxymonadida</taxon>
        <taxon>Streblomastigidae</taxon>
        <taxon>Streblomastix</taxon>
    </lineage>
</organism>